<proteinExistence type="inferred from homology"/>
<name>A0AAD9P0D2_RIDPI</name>
<organism evidence="9 10">
    <name type="scientific">Ridgeia piscesae</name>
    <name type="common">Tubeworm</name>
    <dbReference type="NCBI Taxonomy" id="27915"/>
    <lineage>
        <taxon>Eukaryota</taxon>
        <taxon>Metazoa</taxon>
        <taxon>Spiralia</taxon>
        <taxon>Lophotrochozoa</taxon>
        <taxon>Annelida</taxon>
        <taxon>Polychaeta</taxon>
        <taxon>Sedentaria</taxon>
        <taxon>Canalipalpata</taxon>
        <taxon>Sabellida</taxon>
        <taxon>Siboglinidae</taxon>
        <taxon>Ridgeia</taxon>
    </lineage>
</organism>
<dbReference type="InterPro" id="IPR005829">
    <property type="entry name" value="Sugar_transporter_CS"/>
</dbReference>
<comment type="subcellular location">
    <subcellularLocation>
        <location evidence="1">Membrane</location>
        <topology evidence="1">Multi-pass membrane protein</topology>
    </subcellularLocation>
</comment>
<keyword evidence="10" id="KW-1185">Reference proteome</keyword>
<keyword evidence="5 7" id="KW-1133">Transmembrane helix</keyword>
<dbReference type="Pfam" id="PF00083">
    <property type="entry name" value="Sugar_tr"/>
    <property type="match status" value="2"/>
</dbReference>
<sequence>MLGIGAVPSIIQFVGFCFMPESPRWLVLKGREDEARMVLRKIRGEEDIEEEFDSVKASCLEAKKEDSAKKQSSVIWKMIKTPSVRRALIVGCGLQVVQQLAGINTVMYYSATIITMSGVRSETAAIWLSAVMAAVNFAFSFVGLYLVERIGRRPLTIASLIGTIASLIWLAVGFDLTAENSPQMTMYEGVVGGSYCAGYRSCNSCVKDLHCGYCYVNSPTMALNGSCLPADYDKPVMSLAGRCNSTHLPGQLTWAYDFCPTTYAWMPLVGLILYLICFAPGMGPMPWTVNSEIYPMWARSTGNSAATFTNWIFNLAVSMSFLSLTEVLTKEGTFGLYAGLACLGLIFIAFFLPETKGKSLEEVEGVFAKPWCGSEGATVPFGEKTVQYVHIRGLNRDGRDSEMDSPE</sequence>
<comment type="similarity">
    <text evidence="2">Belongs to the major facilitator superfamily. Sugar transporter (TC 2.A.1.1) family.</text>
</comment>
<feature type="transmembrane region" description="Helical" evidence="7">
    <location>
        <begin position="304"/>
        <end position="322"/>
    </location>
</feature>
<dbReference type="SUPFAM" id="SSF103473">
    <property type="entry name" value="MFS general substrate transporter"/>
    <property type="match status" value="2"/>
</dbReference>
<feature type="transmembrane region" description="Helical" evidence="7">
    <location>
        <begin position="154"/>
        <end position="174"/>
    </location>
</feature>
<evidence type="ECO:0000256" key="2">
    <source>
        <dbReference type="ARBA" id="ARBA00010992"/>
    </source>
</evidence>
<evidence type="ECO:0000256" key="6">
    <source>
        <dbReference type="ARBA" id="ARBA00023136"/>
    </source>
</evidence>
<evidence type="ECO:0000313" key="9">
    <source>
        <dbReference type="EMBL" id="KAK2185812.1"/>
    </source>
</evidence>
<dbReference type="PROSITE" id="PS50850">
    <property type="entry name" value="MFS"/>
    <property type="match status" value="1"/>
</dbReference>
<dbReference type="EMBL" id="JAODUO010000222">
    <property type="protein sequence ID" value="KAK2185812.1"/>
    <property type="molecule type" value="Genomic_DNA"/>
</dbReference>
<feature type="domain" description="Major facilitator superfamily (MFS) profile" evidence="8">
    <location>
        <begin position="1"/>
        <end position="356"/>
    </location>
</feature>
<dbReference type="GO" id="GO:0005366">
    <property type="term" value="F:myo-inositol:proton symporter activity"/>
    <property type="evidence" value="ECO:0007669"/>
    <property type="project" value="TreeGrafter"/>
</dbReference>
<dbReference type="InterPro" id="IPR005828">
    <property type="entry name" value="MFS_sugar_transport-like"/>
</dbReference>
<evidence type="ECO:0000313" key="10">
    <source>
        <dbReference type="Proteomes" id="UP001209878"/>
    </source>
</evidence>
<keyword evidence="4 7" id="KW-0812">Transmembrane</keyword>
<evidence type="ECO:0000256" key="1">
    <source>
        <dbReference type="ARBA" id="ARBA00004141"/>
    </source>
</evidence>
<dbReference type="PANTHER" id="PTHR48020:SF12">
    <property type="entry name" value="PROTON MYO-INOSITOL COTRANSPORTER"/>
    <property type="match status" value="1"/>
</dbReference>
<dbReference type="InterPro" id="IPR020846">
    <property type="entry name" value="MFS_dom"/>
</dbReference>
<dbReference type="InterPro" id="IPR036259">
    <property type="entry name" value="MFS_trans_sf"/>
</dbReference>
<dbReference type="InterPro" id="IPR003663">
    <property type="entry name" value="Sugar/inositol_transpt"/>
</dbReference>
<accession>A0AAD9P0D2</accession>
<evidence type="ECO:0000256" key="4">
    <source>
        <dbReference type="ARBA" id="ARBA00022692"/>
    </source>
</evidence>
<feature type="transmembrane region" description="Helical" evidence="7">
    <location>
        <begin position="124"/>
        <end position="147"/>
    </location>
</feature>
<dbReference type="PANTHER" id="PTHR48020">
    <property type="entry name" value="PROTON MYO-INOSITOL COTRANSPORTER"/>
    <property type="match status" value="1"/>
</dbReference>
<dbReference type="InterPro" id="IPR050814">
    <property type="entry name" value="Myo-inositol_Transporter"/>
</dbReference>
<dbReference type="PRINTS" id="PR00171">
    <property type="entry name" value="SUGRTRNSPORT"/>
</dbReference>
<dbReference type="Gene3D" id="1.20.1250.20">
    <property type="entry name" value="MFS general substrate transporter like domains"/>
    <property type="match status" value="2"/>
</dbReference>
<feature type="transmembrane region" description="Helical" evidence="7">
    <location>
        <begin position="263"/>
        <end position="283"/>
    </location>
</feature>
<keyword evidence="3" id="KW-0813">Transport</keyword>
<evidence type="ECO:0000259" key="8">
    <source>
        <dbReference type="PROSITE" id="PS50850"/>
    </source>
</evidence>
<protein>
    <recommendedName>
        <fullName evidence="8">Major facilitator superfamily (MFS) profile domain-containing protein</fullName>
    </recommendedName>
</protein>
<gene>
    <name evidence="9" type="ORF">NP493_222g04011</name>
</gene>
<feature type="transmembrane region" description="Helical" evidence="7">
    <location>
        <begin position="87"/>
        <end position="109"/>
    </location>
</feature>
<dbReference type="GO" id="GO:0016324">
    <property type="term" value="C:apical plasma membrane"/>
    <property type="evidence" value="ECO:0007669"/>
    <property type="project" value="TreeGrafter"/>
</dbReference>
<dbReference type="AlphaFoldDB" id="A0AAD9P0D2"/>
<feature type="transmembrane region" description="Helical" evidence="7">
    <location>
        <begin position="334"/>
        <end position="352"/>
    </location>
</feature>
<dbReference type="PROSITE" id="PS00216">
    <property type="entry name" value="SUGAR_TRANSPORT_1"/>
    <property type="match status" value="1"/>
</dbReference>
<comment type="caution">
    <text evidence="9">The sequence shown here is derived from an EMBL/GenBank/DDBJ whole genome shotgun (WGS) entry which is preliminary data.</text>
</comment>
<keyword evidence="6 7" id="KW-0472">Membrane</keyword>
<evidence type="ECO:0000256" key="3">
    <source>
        <dbReference type="ARBA" id="ARBA00022448"/>
    </source>
</evidence>
<evidence type="ECO:0000256" key="5">
    <source>
        <dbReference type="ARBA" id="ARBA00022989"/>
    </source>
</evidence>
<reference evidence="9" key="1">
    <citation type="journal article" date="2023" name="Mol. Biol. Evol.">
        <title>Third-Generation Sequencing Reveals the Adaptive Role of the Epigenome in Three Deep-Sea Polychaetes.</title>
        <authorList>
            <person name="Perez M."/>
            <person name="Aroh O."/>
            <person name="Sun Y."/>
            <person name="Lan Y."/>
            <person name="Juniper S.K."/>
            <person name="Young C.R."/>
            <person name="Angers B."/>
            <person name="Qian P.Y."/>
        </authorList>
    </citation>
    <scope>NUCLEOTIDE SEQUENCE</scope>
    <source>
        <strain evidence="9">R07B-5</strain>
    </source>
</reference>
<evidence type="ECO:0000256" key="7">
    <source>
        <dbReference type="SAM" id="Phobius"/>
    </source>
</evidence>
<dbReference type="Proteomes" id="UP001209878">
    <property type="component" value="Unassembled WGS sequence"/>
</dbReference>